<protein>
    <submittedName>
        <fullName evidence="1">Uncharacterized protein</fullName>
    </submittedName>
</protein>
<comment type="caution">
    <text evidence="1">The sequence shown here is derived from an EMBL/GenBank/DDBJ whole genome shotgun (WGS) entry which is preliminary data.</text>
</comment>
<keyword evidence="2" id="KW-1185">Reference proteome</keyword>
<evidence type="ECO:0000313" key="1">
    <source>
        <dbReference type="EMBL" id="KAL3273116.1"/>
    </source>
</evidence>
<dbReference type="AlphaFoldDB" id="A0ABD2N495"/>
<evidence type="ECO:0000313" key="2">
    <source>
        <dbReference type="Proteomes" id="UP001516400"/>
    </source>
</evidence>
<organism evidence="1 2">
    <name type="scientific">Cryptolaemus montrouzieri</name>
    <dbReference type="NCBI Taxonomy" id="559131"/>
    <lineage>
        <taxon>Eukaryota</taxon>
        <taxon>Metazoa</taxon>
        <taxon>Ecdysozoa</taxon>
        <taxon>Arthropoda</taxon>
        <taxon>Hexapoda</taxon>
        <taxon>Insecta</taxon>
        <taxon>Pterygota</taxon>
        <taxon>Neoptera</taxon>
        <taxon>Endopterygota</taxon>
        <taxon>Coleoptera</taxon>
        <taxon>Polyphaga</taxon>
        <taxon>Cucujiformia</taxon>
        <taxon>Coccinelloidea</taxon>
        <taxon>Coccinellidae</taxon>
        <taxon>Scymninae</taxon>
        <taxon>Scymnini</taxon>
        <taxon>Cryptolaemus</taxon>
    </lineage>
</organism>
<accession>A0ABD2N495</accession>
<dbReference type="Proteomes" id="UP001516400">
    <property type="component" value="Unassembled WGS sequence"/>
</dbReference>
<name>A0ABD2N495_9CUCU</name>
<reference evidence="1 2" key="1">
    <citation type="journal article" date="2021" name="BMC Biol.">
        <title>Horizontally acquired antibacterial genes associated with adaptive radiation of ladybird beetles.</title>
        <authorList>
            <person name="Li H.S."/>
            <person name="Tang X.F."/>
            <person name="Huang Y.H."/>
            <person name="Xu Z.Y."/>
            <person name="Chen M.L."/>
            <person name="Du X.Y."/>
            <person name="Qiu B.Y."/>
            <person name="Chen P.T."/>
            <person name="Zhang W."/>
            <person name="Slipinski A."/>
            <person name="Escalona H.E."/>
            <person name="Waterhouse R.M."/>
            <person name="Zwick A."/>
            <person name="Pang H."/>
        </authorList>
    </citation>
    <scope>NUCLEOTIDE SEQUENCE [LARGE SCALE GENOMIC DNA]</scope>
    <source>
        <strain evidence="1">SYSU2018</strain>
    </source>
</reference>
<proteinExistence type="predicted"/>
<dbReference type="EMBL" id="JABFTP020000062">
    <property type="protein sequence ID" value="KAL3273116.1"/>
    <property type="molecule type" value="Genomic_DNA"/>
</dbReference>
<sequence>MLIAKSHDMKQRVTRYLRVCIEKKTSFKSRRLYCTKYRKQVNIRGMMAYYHISIFQAINAKMPMTSIYSIQSGANNFYYFSTILEEFNKKNIGTSYWPNLLFEFTI</sequence>
<gene>
    <name evidence="1" type="ORF">HHI36_014570</name>
</gene>